<organism evidence="2 3">
    <name type="scientific">Riccia sorocarpa</name>
    <dbReference type="NCBI Taxonomy" id="122646"/>
    <lineage>
        <taxon>Eukaryota</taxon>
        <taxon>Viridiplantae</taxon>
        <taxon>Streptophyta</taxon>
        <taxon>Embryophyta</taxon>
        <taxon>Marchantiophyta</taxon>
        <taxon>Marchantiopsida</taxon>
        <taxon>Marchantiidae</taxon>
        <taxon>Marchantiales</taxon>
        <taxon>Ricciaceae</taxon>
        <taxon>Riccia</taxon>
    </lineage>
</organism>
<dbReference type="AlphaFoldDB" id="A0ABD3GL90"/>
<dbReference type="Proteomes" id="UP001633002">
    <property type="component" value="Unassembled WGS sequence"/>
</dbReference>
<evidence type="ECO:0000313" key="3">
    <source>
        <dbReference type="Proteomes" id="UP001633002"/>
    </source>
</evidence>
<evidence type="ECO:0000313" key="2">
    <source>
        <dbReference type="EMBL" id="KAL3679967.1"/>
    </source>
</evidence>
<dbReference type="EMBL" id="JBJQOH010000007">
    <property type="protein sequence ID" value="KAL3679967.1"/>
    <property type="molecule type" value="Genomic_DNA"/>
</dbReference>
<sequence length="376" mass="44432">MREFLWGSNAEGAPKKPLIAWKRIQRPKVKGGLGFLSIEGRSKVLQMKHATAILDGKDAEWIAIVRQMVRVWFFFKKILRLSLDDFDCPKELRVSNLKWLWKMSENEESKVFKQLEQVARRLKLQTVEEMVINRGRVLNTGGETLQIHNVLHTQVEKESLEWIISLQVGDNQLHRLMVWSWGRPSLNKLGWTQPNSFWTSLTWLKNPTFKGLIRRWVSEDSSSDWNRRWQLLWNGPGFNSQKLWLWKILHLGFPTLQRAQRWGKSDGICLICNQAIETVPHLFWDCRRLSSRVKWITLRITGEEDWIPMLTIIDRSLSDHKSNPTSLLLLSEFFKVVWKERNDFQFNQKRLTTDPHLILQNCVVQMKGLVRKIKED</sequence>
<feature type="domain" description="Reverse transcriptase zinc-binding" evidence="1">
    <location>
        <begin position="226"/>
        <end position="287"/>
    </location>
</feature>
<dbReference type="Pfam" id="PF13966">
    <property type="entry name" value="zf-RVT"/>
    <property type="match status" value="1"/>
</dbReference>
<dbReference type="InterPro" id="IPR026960">
    <property type="entry name" value="RVT-Znf"/>
</dbReference>
<proteinExistence type="predicted"/>
<evidence type="ECO:0000259" key="1">
    <source>
        <dbReference type="Pfam" id="PF13966"/>
    </source>
</evidence>
<comment type="caution">
    <text evidence="2">The sequence shown here is derived from an EMBL/GenBank/DDBJ whole genome shotgun (WGS) entry which is preliminary data.</text>
</comment>
<protein>
    <recommendedName>
        <fullName evidence="1">Reverse transcriptase zinc-binding domain-containing protein</fullName>
    </recommendedName>
</protein>
<gene>
    <name evidence="2" type="ORF">R1sor_022923</name>
</gene>
<keyword evidence="3" id="KW-1185">Reference proteome</keyword>
<accession>A0ABD3GL90</accession>
<reference evidence="2 3" key="1">
    <citation type="submission" date="2024-09" db="EMBL/GenBank/DDBJ databases">
        <title>Chromosome-scale assembly of Riccia sorocarpa.</title>
        <authorList>
            <person name="Paukszto L."/>
        </authorList>
    </citation>
    <scope>NUCLEOTIDE SEQUENCE [LARGE SCALE GENOMIC DNA]</scope>
    <source>
        <strain evidence="2">LP-2024</strain>
        <tissue evidence="2">Aerial parts of the thallus</tissue>
    </source>
</reference>
<name>A0ABD3GL90_9MARC</name>